<name>A0A8D8BSI6_CULPI</name>
<proteinExistence type="predicted"/>
<reference evidence="1" key="1">
    <citation type="submission" date="2021-05" db="EMBL/GenBank/DDBJ databases">
        <authorList>
            <person name="Alioto T."/>
            <person name="Alioto T."/>
            <person name="Gomez Garrido J."/>
        </authorList>
    </citation>
    <scope>NUCLEOTIDE SEQUENCE</scope>
</reference>
<organism evidence="1">
    <name type="scientific">Culex pipiens</name>
    <name type="common">House mosquito</name>
    <dbReference type="NCBI Taxonomy" id="7175"/>
    <lineage>
        <taxon>Eukaryota</taxon>
        <taxon>Metazoa</taxon>
        <taxon>Ecdysozoa</taxon>
        <taxon>Arthropoda</taxon>
        <taxon>Hexapoda</taxon>
        <taxon>Insecta</taxon>
        <taxon>Pterygota</taxon>
        <taxon>Neoptera</taxon>
        <taxon>Endopterygota</taxon>
        <taxon>Diptera</taxon>
        <taxon>Nematocera</taxon>
        <taxon>Culicoidea</taxon>
        <taxon>Culicidae</taxon>
        <taxon>Culicinae</taxon>
        <taxon>Culicini</taxon>
        <taxon>Culex</taxon>
        <taxon>Culex</taxon>
    </lineage>
</organism>
<sequence length="180" mass="20411">MLSAKVKLHNFDRTLLYFLPLSYKLSDLFCRSSFFSGPRTPTLLPVTSLSPLLLLQLLAATRRNRLLFFWYSPNHGAASWLWSSRRTRPVAVVQGSHSYRFLSSCPLSWLVASYDLRKHHRGCPEYPDEAQVRRGSTSGCGLDSEGDSMVVASPRLVFSTRLLRGGVELALNVRYEGSWR</sequence>
<dbReference type="AlphaFoldDB" id="A0A8D8BSI6"/>
<evidence type="ECO:0000313" key="1">
    <source>
        <dbReference type="EMBL" id="CAG6478840.1"/>
    </source>
</evidence>
<accession>A0A8D8BSI6</accession>
<protein>
    <submittedName>
        <fullName evidence="1">(northern house mosquito) hypothetical protein</fullName>
    </submittedName>
</protein>
<dbReference type="EMBL" id="HBUE01083917">
    <property type="protein sequence ID" value="CAG6478840.1"/>
    <property type="molecule type" value="Transcribed_RNA"/>
</dbReference>